<feature type="compositionally biased region" description="Polar residues" evidence="1">
    <location>
        <begin position="1"/>
        <end position="12"/>
    </location>
</feature>
<dbReference type="AlphaFoldDB" id="A0A3D4V3U8"/>
<protein>
    <submittedName>
        <fullName evidence="2">Uncharacterized protein</fullName>
    </submittedName>
</protein>
<sequence length="127" mass="13133">MSVNGINNNPLNSFGPLSRPDANRDANRAAQNGQTGTAQQAGQQARAAQANTLKPQTPIAGAGATQSSVPPEAPAGTDPTLWSVLTSEERNFFAKTAALGPLTYSRIKEATNPAPPAARGVRLDVRA</sequence>
<feature type="compositionally biased region" description="Low complexity" evidence="1">
    <location>
        <begin position="28"/>
        <end position="52"/>
    </location>
</feature>
<dbReference type="EMBL" id="DPIY01000001">
    <property type="protein sequence ID" value="HCT55791.1"/>
    <property type="molecule type" value="Genomic_DNA"/>
</dbReference>
<gene>
    <name evidence="2" type="ORF">DGD08_01120</name>
</gene>
<organism evidence="2 3">
    <name type="scientific">Gemmatimonas aurantiaca</name>
    <dbReference type="NCBI Taxonomy" id="173480"/>
    <lineage>
        <taxon>Bacteria</taxon>
        <taxon>Pseudomonadati</taxon>
        <taxon>Gemmatimonadota</taxon>
        <taxon>Gemmatimonadia</taxon>
        <taxon>Gemmatimonadales</taxon>
        <taxon>Gemmatimonadaceae</taxon>
        <taxon>Gemmatimonas</taxon>
    </lineage>
</organism>
<evidence type="ECO:0000313" key="2">
    <source>
        <dbReference type="EMBL" id="HCT55791.1"/>
    </source>
</evidence>
<reference evidence="2 3" key="1">
    <citation type="journal article" date="2018" name="Nat. Biotechnol.">
        <title>A standardized bacterial taxonomy based on genome phylogeny substantially revises the tree of life.</title>
        <authorList>
            <person name="Parks D.H."/>
            <person name="Chuvochina M."/>
            <person name="Waite D.W."/>
            <person name="Rinke C."/>
            <person name="Skarshewski A."/>
            <person name="Chaumeil P.A."/>
            <person name="Hugenholtz P."/>
        </authorList>
    </citation>
    <scope>NUCLEOTIDE SEQUENCE [LARGE SCALE GENOMIC DNA]</scope>
    <source>
        <strain evidence="2">UBA8844</strain>
    </source>
</reference>
<comment type="caution">
    <text evidence="2">The sequence shown here is derived from an EMBL/GenBank/DDBJ whole genome shotgun (WGS) entry which is preliminary data.</text>
</comment>
<evidence type="ECO:0000313" key="3">
    <source>
        <dbReference type="Proteomes" id="UP000264071"/>
    </source>
</evidence>
<dbReference type="Proteomes" id="UP000264071">
    <property type="component" value="Unassembled WGS sequence"/>
</dbReference>
<accession>A0A3D4V3U8</accession>
<name>A0A3D4V3U8_9BACT</name>
<proteinExistence type="predicted"/>
<feature type="region of interest" description="Disordered" evidence="1">
    <location>
        <begin position="1"/>
        <end position="80"/>
    </location>
</feature>
<evidence type="ECO:0000256" key="1">
    <source>
        <dbReference type="SAM" id="MobiDB-lite"/>
    </source>
</evidence>